<dbReference type="AlphaFoldDB" id="A0A091CMI9"/>
<gene>
    <name evidence="2" type="ORF">H920_19430</name>
</gene>
<dbReference type="EMBL" id="KN125163">
    <property type="protein sequence ID" value="KFO19137.1"/>
    <property type="molecule type" value="Genomic_DNA"/>
</dbReference>
<sequence length="175" mass="18115">MRQAANERALRQCDLAEFGKVEEARKPLAREYSAGGKPAHPPAIPTAHVTFIIDCARGKQLSLAAPPLVPQAPSPGQGPITPSVKTYIVFCGGNWALATQGTLLDGQNFAQAKDTPKPCSRAEAPASCPASPSRPQGAPKAKENPWKGGPSTSSSWGAIKGSLKALSSCICGQAS</sequence>
<keyword evidence="3" id="KW-1185">Reference proteome</keyword>
<evidence type="ECO:0000256" key="1">
    <source>
        <dbReference type="SAM" id="MobiDB-lite"/>
    </source>
</evidence>
<accession>A0A091CMI9</accession>
<dbReference type="PANTHER" id="PTHR38494:SF1">
    <property type="entry name" value="STEROID RECEPTOR-ASSOCIATED AND REGULATED PROTEIN"/>
    <property type="match status" value="1"/>
</dbReference>
<reference evidence="2 3" key="1">
    <citation type="submission" date="2013-11" db="EMBL/GenBank/DDBJ databases">
        <title>The Damaraland mole rat (Fukomys damarensis) genome and evolution of African mole rats.</title>
        <authorList>
            <person name="Gladyshev V.N."/>
            <person name="Fang X."/>
        </authorList>
    </citation>
    <scope>NUCLEOTIDE SEQUENCE [LARGE SCALE GENOMIC DNA]</scope>
    <source>
        <tissue evidence="2">Liver</tissue>
    </source>
</reference>
<dbReference type="GO" id="GO:0005634">
    <property type="term" value="C:nucleus"/>
    <property type="evidence" value="ECO:0007669"/>
    <property type="project" value="TreeGrafter"/>
</dbReference>
<dbReference type="PANTHER" id="PTHR38494">
    <property type="entry name" value="STEROID RECEPTOR-ASSOCIATED AND REGULATED PROTEIN"/>
    <property type="match status" value="1"/>
</dbReference>
<feature type="compositionally biased region" description="Low complexity" evidence="1">
    <location>
        <begin position="118"/>
        <end position="135"/>
    </location>
</feature>
<protein>
    <submittedName>
        <fullName evidence="2">Uncharacterized protein</fullName>
    </submittedName>
</protein>
<dbReference type="STRING" id="885580.ENSFDAP00000005604"/>
<evidence type="ECO:0000313" key="3">
    <source>
        <dbReference type="Proteomes" id="UP000028990"/>
    </source>
</evidence>
<organism evidence="2 3">
    <name type="scientific">Fukomys damarensis</name>
    <name type="common">Damaraland mole rat</name>
    <name type="synonym">Cryptomys damarensis</name>
    <dbReference type="NCBI Taxonomy" id="885580"/>
    <lineage>
        <taxon>Eukaryota</taxon>
        <taxon>Metazoa</taxon>
        <taxon>Chordata</taxon>
        <taxon>Craniata</taxon>
        <taxon>Vertebrata</taxon>
        <taxon>Euteleostomi</taxon>
        <taxon>Mammalia</taxon>
        <taxon>Eutheria</taxon>
        <taxon>Euarchontoglires</taxon>
        <taxon>Glires</taxon>
        <taxon>Rodentia</taxon>
        <taxon>Hystricomorpha</taxon>
        <taxon>Bathyergidae</taxon>
        <taxon>Fukomys</taxon>
    </lineage>
</organism>
<dbReference type="Proteomes" id="UP000028990">
    <property type="component" value="Unassembled WGS sequence"/>
</dbReference>
<dbReference type="GO" id="GO:0005737">
    <property type="term" value="C:cytoplasm"/>
    <property type="evidence" value="ECO:0007669"/>
    <property type="project" value="TreeGrafter"/>
</dbReference>
<dbReference type="GO" id="GO:0033148">
    <property type="term" value="P:positive regulation of intracellular estrogen receptor signaling pathway"/>
    <property type="evidence" value="ECO:0007669"/>
    <property type="project" value="TreeGrafter"/>
</dbReference>
<feature type="region of interest" description="Disordered" evidence="1">
    <location>
        <begin position="113"/>
        <end position="157"/>
    </location>
</feature>
<dbReference type="eggNOG" id="ENOG502TD74">
    <property type="taxonomic scope" value="Eukaryota"/>
</dbReference>
<name>A0A091CMI9_FUKDA</name>
<proteinExistence type="predicted"/>
<evidence type="ECO:0000313" key="2">
    <source>
        <dbReference type="EMBL" id="KFO19137.1"/>
    </source>
</evidence>
<dbReference type="InterPro" id="IPR027852">
    <property type="entry name" value="C1ORF64"/>
</dbReference>
<dbReference type="GO" id="GO:0030331">
    <property type="term" value="F:nuclear estrogen receptor binding"/>
    <property type="evidence" value="ECO:0007669"/>
    <property type="project" value="TreeGrafter"/>
</dbReference>
<dbReference type="Pfam" id="PF15547">
    <property type="entry name" value="C1ORF64"/>
    <property type="match status" value="1"/>
</dbReference>